<dbReference type="InterPro" id="IPR020846">
    <property type="entry name" value="MFS_dom"/>
</dbReference>
<organism evidence="27 28">
    <name type="scientific">Candidatus Finniella inopinata</name>
    <dbReference type="NCBI Taxonomy" id="1696036"/>
    <lineage>
        <taxon>Bacteria</taxon>
        <taxon>Pseudomonadati</taxon>
        <taxon>Pseudomonadota</taxon>
        <taxon>Alphaproteobacteria</taxon>
        <taxon>Holosporales</taxon>
        <taxon>Candidatus Paracaedibacteraceae</taxon>
        <taxon>Candidatus Finniella</taxon>
    </lineage>
</organism>
<evidence type="ECO:0000256" key="15">
    <source>
        <dbReference type="ARBA" id="ARBA00044899"/>
    </source>
</evidence>
<dbReference type="GO" id="GO:0022857">
    <property type="term" value="F:transmembrane transporter activity"/>
    <property type="evidence" value="ECO:0007669"/>
    <property type="project" value="InterPro"/>
</dbReference>
<feature type="transmembrane region" description="Helical" evidence="25">
    <location>
        <begin position="407"/>
        <end position="426"/>
    </location>
</feature>
<dbReference type="OrthoDB" id="272777at2"/>
<comment type="catalytic activity">
    <reaction evidence="13">
        <text>L-alpha-aminoacyl-L-lysine(out) = L-alpha-aminoacyl-L-lysine(in)</text>
        <dbReference type="Rhea" id="RHEA:79383"/>
        <dbReference type="ChEBI" id="CHEBI:229966"/>
    </reaction>
</comment>
<evidence type="ECO:0000256" key="13">
    <source>
        <dbReference type="ARBA" id="ARBA00044893"/>
    </source>
</evidence>
<keyword evidence="28" id="KW-1185">Reference proteome</keyword>
<evidence type="ECO:0000256" key="23">
    <source>
        <dbReference type="ARBA" id="ARBA00045709"/>
    </source>
</evidence>
<feature type="transmembrane region" description="Helical" evidence="25">
    <location>
        <begin position="363"/>
        <end position="387"/>
    </location>
</feature>
<dbReference type="PANTHER" id="PTHR23512">
    <property type="entry name" value="MAJOR FACILITATOR SUPERFAMILY DOMAIN-CONTAINING PROTEIN 1"/>
    <property type="match status" value="1"/>
</dbReference>
<feature type="domain" description="Major facilitator superfamily (MFS) profile" evidence="26">
    <location>
        <begin position="28"/>
        <end position="430"/>
    </location>
</feature>
<accession>A0A4Q7DIK4</accession>
<dbReference type="EMBL" id="SCFB01000002">
    <property type="protein sequence ID" value="RZI46801.1"/>
    <property type="molecule type" value="Genomic_DNA"/>
</dbReference>
<comment type="caution">
    <text evidence="27">The sequence shown here is derived from an EMBL/GenBank/DDBJ whole genome shotgun (WGS) entry which is preliminary data.</text>
</comment>
<comment type="catalytic activity">
    <reaction evidence="11">
        <text>L-alpha-aminoacyl-L-histidine(out) = L-alpha-aminoacyl-L-histidine(in)</text>
        <dbReference type="Rhea" id="RHEA:79375"/>
        <dbReference type="ChEBI" id="CHEBI:229967"/>
    </reaction>
</comment>
<evidence type="ECO:0000256" key="1">
    <source>
        <dbReference type="ARBA" id="ARBA00004155"/>
    </source>
</evidence>
<comment type="subcellular location">
    <subcellularLocation>
        <location evidence="1">Lysosome membrane</location>
        <topology evidence="1">Multi-pass membrane protein</topology>
    </subcellularLocation>
</comment>
<feature type="transmembrane region" description="Helical" evidence="25">
    <location>
        <begin position="26"/>
        <end position="44"/>
    </location>
</feature>
<evidence type="ECO:0000256" key="4">
    <source>
        <dbReference type="ARBA" id="ARBA00022692"/>
    </source>
</evidence>
<evidence type="ECO:0000256" key="12">
    <source>
        <dbReference type="ARBA" id="ARBA00044891"/>
    </source>
</evidence>
<comment type="catalytic activity">
    <reaction evidence="12">
        <text>L-lysyl-L-alpha-amino acid(out) = L-lysyl-L-alpha-amino acid(in)</text>
        <dbReference type="Rhea" id="RHEA:79387"/>
        <dbReference type="ChEBI" id="CHEBI:229965"/>
    </reaction>
</comment>
<dbReference type="Gene3D" id="1.20.1250.20">
    <property type="entry name" value="MFS general substrate transporter like domains"/>
    <property type="match status" value="2"/>
</dbReference>
<feature type="transmembrane region" description="Helical" evidence="25">
    <location>
        <begin position="305"/>
        <end position="324"/>
    </location>
</feature>
<dbReference type="InterPro" id="IPR036259">
    <property type="entry name" value="MFS_trans_sf"/>
</dbReference>
<dbReference type="PANTHER" id="PTHR23512:SF3">
    <property type="entry name" value="MAJOR FACILITATOR SUPERFAMILY DOMAIN-CONTAINING PROTEIN 1"/>
    <property type="match status" value="1"/>
</dbReference>
<evidence type="ECO:0000256" key="10">
    <source>
        <dbReference type="ARBA" id="ARBA00044881"/>
    </source>
</evidence>
<dbReference type="Pfam" id="PF07690">
    <property type="entry name" value="MFS_1"/>
    <property type="match status" value="1"/>
</dbReference>
<feature type="transmembrane region" description="Helical" evidence="25">
    <location>
        <begin position="238"/>
        <end position="259"/>
    </location>
</feature>
<evidence type="ECO:0000256" key="2">
    <source>
        <dbReference type="ARBA" id="ARBA00008335"/>
    </source>
</evidence>
<comment type="catalytic activity">
    <reaction evidence="9">
        <text>L-histidyl-glycine(out) = L-histidyl-glycine(in)</text>
        <dbReference type="Rhea" id="RHEA:79395"/>
        <dbReference type="ChEBI" id="CHEBI:229957"/>
    </reaction>
</comment>
<sequence>MKSNELQSVSGLHGGSSSCLSEKNSFKAWMILGCAWLFYLYEYILRVSPSVMTANLMGDFNVMAGALGVLVSFYYISYVALQIPCGIIVDSLGPRKVITFSAILCVLGSVLFAYSDTLLMAQMGRFLMGAGSACAYLSCAKVGAEWFDASKFAVITGMTMMMGTFGGMFGSSPLALLVNGYGWRNAMLIAAIVGIGVALTSWLIIRDYPKDIEQETSSPSQAPLLQGIKLVASNPQNWLIGIYGCMMYLPLSAFAELWGVPFLMERYGIDNELASRGSIMVFLGMALGSPLGAWLSNYCQSRKKIMSWAALGSLISFSIVIYVPHIPLNLMFGILFLGGLISGGQILYFAAAKEVSPPHNSGTTIGFTNCLVMTSGPIFQPLLGWILDFTWDGKVSAEGTPIYTLAMYQYSFSSVIAALLFSWIIVQFVRETYGTSYAAD</sequence>
<keyword evidence="7" id="KW-0458">Lysosome</keyword>
<feature type="transmembrane region" description="Helical" evidence="25">
    <location>
        <begin position="186"/>
        <end position="205"/>
    </location>
</feature>
<protein>
    <recommendedName>
        <fullName evidence="21">Lysosomal dipeptide transporter MFSD1</fullName>
    </recommendedName>
    <alternativeName>
        <fullName evidence="22">Major facilitator superfamily domain-containing protein 1</fullName>
    </alternativeName>
</protein>
<comment type="catalytic activity">
    <reaction evidence="8">
        <text>L-lysyl-L-alanine(out) = L-lysyl-L-alanine(in)</text>
        <dbReference type="Rhea" id="RHEA:79399"/>
        <dbReference type="ChEBI" id="CHEBI:229954"/>
    </reaction>
</comment>
<comment type="catalytic activity">
    <reaction evidence="20">
        <text>L-lysyl-glycine(out) = L-lysyl-glycine(in)</text>
        <dbReference type="Rhea" id="RHEA:79407"/>
        <dbReference type="ChEBI" id="CHEBI:191202"/>
    </reaction>
</comment>
<evidence type="ECO:0000256" key="24">
    <source>
        <dbReference type="ARBA" id="ARBA00046376"/>
    </source>
</evidence>
<evidence type="ECO:0000256" key="16">
    <source>
        <dbReference type="ARBA" id="ARBA00044900"/>
    </source>
</evidence>
<dbReference type="InterPro" id="IPR011701">
    <property type="entry name" value="MFS"/>
</dbReference>
<evidence type="ECO:0000256" key="20">
    <source>
        <dbReference type="ARBA" id="ARBA00044924"/>
    </source>
</evidence>
<keyword evidence="3" id="KW-0813">Transport</keyword>
<keyword evidence="4 25" id="KW-0812">Transmembrane</keyword>
<evidence type="ECO:0000256" key="18">
    <source>
        <dbReference type="ARBA" id="ARBA00044912"/>
    </source>
</evidence>
<comment type="similarity">
    <text evidence="2">Belongs to the major facilitator superfamily.</text>
</comment>
<evidence type="ECO:0000256" key="3">
    <source>
        <dbReference type="ARBA" id="ARBA00022448"/>
    </source>
</evidence>
<comment type="subunit">
    <text evidence="24">Homodimer. Interacts with lysosomal protein GLMP (via lumenal domain); the interaction starts while both proteins are still in the endoplasmic reticulum and is required for stabilization of MFSD1 in lysosomes but has no direct effect on its targeting to lysosomes or transporter activity.</text>
</comment>
<comment type="catalytic activity">
    <reaction evidence="10">
        <text>L-alpha-aminoacyl-L-arginine(out) = L-alpha-aminoacyl-L-arginine(in)</text>
        <dbReference type="Rhea" id="RHEA:79367"/>
        <dbReference type="ChEBI" id="CHEBI:229968"/>
    </reaction>
</comment>
<dbReference type="PROSITE" id="PS51257">
    <property type="entry name" value="PROKAR_LIPOPROTEIN"/>
    <property type="match status" value="1"/>
</dbReference>
<evidence type="ECO:0000313" key="28">
    <source>
        <dbReference type="Proteomes" id="UP000293550"/>
    </source>
</evidence>
<evidence type="ECO:0000256" key="21">
    <source>
        <dbReference type="ARBA" id="ARBA00044985"/>
    </source>
</evidence>
<evidence type="ECO:0000256" key="14">
    <source>
        <dbReference type="ARBA" id="ARBA00044898"/>
    </source>
</evidence>
<evidence type="ECO:0000259" key="26">
    <source>
        <dbReference type="PROSITE" id="PS50850"/>
    </source>
</evidence>
<feature type="transmembrane region" description="Helical" evidence="25">
    <location>
        <begin position="152"/>
        <end position="174"/>
    </location>
</feature>
<dbReference type="SUPFAM" id="SSF103473">
    <property type="entry name" value="MFS general substrate transporter"/>
    <property type="match status" value="1"/>
</dbReference>
<evidence type="ECO:0000256" key="7">
    <source>
        <dbReference type="ARBA" id="ARBA00023228"/>
    </source>
</evidence>
<dbReference type="RefSeq" id="WP_130153275.1">
    <property type="nucleotide sequence ID" value="NZ_SCFB01000002.1"/>
</dbReference>
<name>A0A4Q7DIK4_9PROT</name>
<dbReference type="AlphaFoldDB" id="A0A4Q7DIK4"/>
<gene>
    <name evidence="27" type="ORF">EQU50_00820</name>
</gene>
<keyword evidence="6 25" id="KW-0472">Membrane</keyword>
<feature type="transmembrane region" description="Helical" evidence="25">
    <location>
        <begin position="64"/>
        <end position="85"/>
    </location>
</feature>
<evidence type="ECO:0000256" key="22">
    <source>
        <dbReference type="ARBA" id="ARBA00045018"/>
    </source>
</evidence>
<evidence type="ECO:0000256" key="6">
    <source>
        <dbReference type="ARBA" id="ARBA00023136"/>
    </source>
</evidence>
<comment type="catalytic activity">
    <reaction evidence="15">
        <text>L-arginyl-L-alpha-amino acid(out) = L-arginyl-L-alpha-amino acid(in)</text>
        <dbReference type="Rhea" id="RHEA:79371"/>
        <dbReference type="ChEBI" id="CHEBI:84315"/>
    </reaction>
</comment>
<dbReference type="InterPro" id="IPR052187">
    <property type="entry name" value="MFSD1"/>
</dbReference>
<evidence type="ECO:0000256" key="8">
    <source>
        <dbReference type="ARBA" id="ARBA00044876"/>
    </source>
</evidence>
<comment type="function">
    <text evidence="23">Lysosomal dipeptide uniporter that selectively exports lysine, arginine or histidine-containing dipeptides with a net positive charge from the lysosome lumen into the cytosol. Could play a role in a specific type of protein O-glycosylation indirectly regulating macrophages migration and tissue invasion. Also essential for liver homeostasis.</text>
</comment>
<comment type="catalytic activity">
    <reaction evidence="18">
        <text>L-histidyl-L-alpha-amino acid(out) = L-histidyl-L-alpha-amino acid(in)</text>
        <dbReference type="Rhea" id="RHEA:79379"/>
        <dbReference type="ChEBI" id="CHEBI:229964"/>
    </reaction>
</comment>
<evidence type="ECO:0000256" key="19">
    <source>
        <dbReference type="ARBA" id="ARBA00044919"/>
    </source>
</evidence>
<comment type="catalytic activity">
    <reaction evidence="14">
        <text>L-aspartyl-L-lysine(out) = L-aspartyl-L-lysine(in)</text>
        <dbReference type="Rhea" id="RHEA:79411"/>
        <dbReference type="ChEBI" id="CHEBI:229953"/>
    </reaction>
</comment>
<dbReference type="GO" id="GO:0005765">
    <property type="term" value="C:lysosomal membrane"/>
    <property type="evidence" value="ECO:0007669"/>
    <property type="project" value="UniProtKB-SubCell"/>
</dbReference>
<evidence type="ECO:0000313" key="27">
    <source>
        <dbReference type="EMBL" id="RZI46801.1"/>
    </source>
</evidence>
<keyword evidence="5 25" id="KW-1133">Transmembrane helix</keyword>
<feature type="transmembrane region" description="Helical" evidence="25">
    <location>
        <begin position="330"/>
        <end position="351"/>
    </location>
</feature>
<reference evidence="27 28" key="1">
    <citation type="submission" date="2018-10" db="EMBL/GenBank/DDBJ databases">
        <title>An updated phylogeny of the Alphaproteobacteria reveals that the parasitic Rickettsiales and Holosporales have independent origins.</title>
        <authorList>
            <person name="Munoz-Gomez S.A."/>
            <person name="Hess S."/>
            <person name="Burger G."/>
            <person name="Lang B.F."/>
            <person name="Susko E."/>
            <person name="Slamovits C.H."/>
            <person name="Roger A.J."/>
        </authorList>
    </citation>
    <scope>NUCLEOTIDE SEQUENCE [LARGE SCALE GENOMIC DNA]</scope>
    <source>
        <strain evidence="27">HOLO01</strain>
    </source>
</reference>
<comment type="catalytic activity">
    <reaction evidence="16">
        <text>L-lysyl-L-lysine(out) = L-lysyl-L-lysine(in)</text>
        <dbReference type="Rhea" id="RHEA:79403"/>
        <dbReference type="ChEBI" id="CHEBI:229956"/>
    </reaction>
</comment>
<evidence type="ECO:0000256" key="9">
    <source>
        <dbReference type="ARBA" id="ARBA00044878"/>
    </source>
</evidence>
<dbReference type="Proteomes" id="UP000293550">
    <property type="component" value="Unassembled WGS sequence"/>
</dbReference>
<evidence type="ECO:0000256" key="5">
    <source>
        <dbReference type="ARBA" id="ARBA00022989"/>
    </source>
</evidence>
<evidence type="ECO:0000256" key="17">
    <source>
        <dbReference type="ARBA" id="ARBA00044903"/>
    </source>
</evidence>
<comment type="catalytic activity">
    <reaction evidence="17">
        <text>L-arginyl-glycine(out) = L-arginyl-glycine(in)</text>
        <dbReference type="Rhea" id="RHEA:79391"/>
        <dbReference type="ChEBI" id="CHEBI:229955"/>
    </reaction>
</comment>
<evidence type="ECO:0000256" key="11">
    <source>
        <dbReference type="ARBA" id="ARBA00044884"/>
    </source>
</evidence>
<comment type="catalytic activity">
    <reaction evidence="19">
        <text>L-alanyl-L-lysine(out) = L-alanyl-L-lysine(in)</text>
        <dbReference type="Rhea" id="RHEA:79415"/>
        <dbReference type="ChEBI" id="CHEBI:192470"/>
    </reaction>
</comment>
<proteinExistence type="inferred from homology"/>
<feature type="transmembrane region" description="Helical" evidence="25">
    <location>
        <begin position="279"/>
        <end position="298"/>
    </location>
</feature>
<dbReference type="PROSITE" id="PS50850">
    <property type="entry name" value="MFS"/>
    <property type="match status" value="1"/>
</dbReference>
<feature type="transmembrane region" description="Helical" evidence="25">
    <location>
        <begin position="97"/>
        <end position="114"/>
    </location>
</feature>
<evidence type="ECO:0000256" key="25">
    <source>
        <dbReference type="SAM" id="Phobius"/>
    </source>
</evidence>